<dbReference type="Proteomes" id="UP000074561">
    <property type="component" value="Chromosome"/>
</dbReference>
<reference evidence="1 2" key="1">
    <citation type="submission" date="2015-11" db="EMBL/GenBank/DDBJ databases">
        <title>Exploring the genomic traits of fungus-feeding bacterial genus Collimonas.</title>
        <authorList>
            <person name="Song C."/>
            <person name="Schmidt R."/>
            <person name="de Jager V."/>
            <person name="Krzyzanowska D."/>
            <person name="Jongedijk E."/>
            <person name="Cankar K."/>
            <person name="Beekwilder J."/>
            <person name="van Veen A."/>
            <person name="de Boer W."/>
            <person name="van Veen J.A."/>
            <person name="Garbeva P."/>
        </authorList>
    </citation>
    <scope>NUCLEOTIDE SEQUENCE [LARGE SCALE GENOMIC DNA]</scope>
    <source>
        <strain evidence="1 2">Ter91</strain>
    </source>
</reference>
<sequence>MFYIVKKMLTSKQVKISKKKFRKQLSACIFHSFIHRKNTR</sequence>
<gene>
    <name evidence="1" type="ORF">CPter91_0995</name>
</gene>
<dbReference type="PATRIC" id="fig|279113.9.peg.989"/>
<evidence type="ECO:0000313" key="1">
    <source>
        <dbReference type="EMBL" id="AMP03383.1"/>
    </source>
</evidence>
<accession>A0A127Q027</accession>
<name>A0A127Q027_9BURK</name>
<dbReference type="AlphaFoldDB" id="A0A127Q027"/>
<dbReference type="EMBL" id="CP013234">
    <property type="protein sequence ID" value="AMP03383.1"/>
    <property type="molecule type" value="Genomic_DNA"/>
</dbReference>
<protein>
    <submittedName>
        <fullName evidence="1">Uncharacterized protein</fullName>
    </submittedName>
</protein>
<evidence type="ECO:0000313" key="2">
    <source>
        <dbReference type="Proteomes" id="UP000074561"/>
    </source>
</evidence>
<proteinExistence type="predicted"/>
<dbReference type="STRING" id="279113.CPter91_0995"/>
<organism evidence="1 2">
    <name type="scientific">Collimonas pratensis</name>
    <dbReference type="NCBI Taxonomy" id="279113"/>
    <lineage>
        <taxon>Bacteria</taxon>
        <taxon>Pseudomonadati</taxon>
        <taxon>Pseudomonadota</taxon>
        <taxon>Betaproteobacteria</taxon>
        <taxon>Burkholderiales</taxon>
        <taxon>Oxalobacteraceae</taxon>
        <taxon>Collimonas</taxon>
    </lineage>
</organism>
<dbReference type="KEGG" id="cpra:CPter91_0995"/>